<keyword evidence="3 5" id="KW-0238">DNA-binding</keyword>
<dbReference type="OrthoDB" id="9801717at2"/>
<dbReference type="InterPro" id="IPR010998">
    <property type="entry name" value="Integrase_recombinase_N"/>
</dbReference>
<dbReference type="InterPro" id="IPR004107">
    <property type="entry name" value="Integrase_SAM-like_N"/>
</dbReference>
<dbReference type="InterPro" id="IPR044068">
    <property type="entry name" value="CB"/>
</dbReference>
<dbReference type="PANTHER" id="PTHR30349:SF41">
    <property type="entry name" value="INTEGRASE_RECOMBINASE PROTEIN MJ0367-RELATED"/>
    <property type="match status" value="1"/>
</dbReference>
<comment type="similarity">
    <text evidence="1">Belongs to the 'phage' integrase family.</text>
</comment>
<dbReference type="GO" id="GO:0015074">
    <property type="term" value="P:DNA integration"/>
    <property type="evidence" value="ECO:0007669"/>
    <property type="project" value="UniProtKB-KW"/>
</dbReference>
<dbReference type="PROSITE" id="PS51898">
    <property type="entry name" value="TYR_RECOMBINASE"/>
    <property type="match status" value="1"/>
</dbReference>
<evidence type="ECO:0000259" key="7">
    <source>
        <dbReference type="PROSITE" id="PS51900"/>
    </source>
</evidence>
<dbReference type="InterPro" id="IPR050090">
    <property type="entry name" value="Tyrosine_recombinase_XerCD"/>
</dbReference>
<dbReference type="Pfam" id="PF00589">
    <property type="entry name" value="Phage_integrase"/>
    <property type="match status" value="1"/>
</dbReference>
<evidence type="ECO:0000256" key="4">
    <source>
        <dbReference type="ARBA" id="ARBA00023172"/>
    </source>
</evidence>
<evidence type="ECO:0000259" key="6">
    <source>
        <dbReference type="PROSITE" id="PS51898"/>
    </source>
</evidence>
<proteinExistence type="inferred from homology"/>
<protein>
    <submittedName>
        <fullName evidence="8">Site-specific recombinase XerD</fullName>
    </submittedName>
</protein>
<evidence type="ECO:0000256" key="1">
    <source>
        <dbReference type="ARBA" id="ARBA00008857"/>
    </source>
</evidence>
<reference evidence="9" key="1">
    <citation type="submission" date="2016-11" db="EMBL/GenBank/DDBJ databases">
        <authorList>
            <person name="Varghese N."/>
            <person name="Submissions S."/>
        </authorList>
    </citation>
    <scope>NUCLEOTIDE SEQUENCE [LARGE SCALE GENOMIC DNA]</scope>
    <source>
        <strain evidence="9">DSM 100572</strain>
    </source>
</reference>
<evidence type="ECO:0000256" key="5">
    <source>
        <dbReference type="PROSITE-ProRule" id="PRU01248"/>
    </source>
</evidence>
<evidence type="ECO:0000313" key="9">
    <source>
        <dbReference type="Proteomes" id="UP000184109"/>
    </source>
</evidence>
<keyword evidence="4" id="KW-0233">DNA recombination</keyword>
<dbReference type="GO" id="GO:0006310">
    <property type="term" value="P:DNA recombination"/>
    <property type="evidence" value="ECO:0007669"/>
    <property type="project" value="UniProtKB-KW"/>
</dbReference>
<dbReference type="Proteomes" id="UP000184109">
    <property type="component" value="Unassembled WGS sequence"/>
</dbReference>
<dbReference type="PROSITE" id="PS51900">
    <property type="entry name" value="CB"/>
    <property type="match status" value="1"/>
</dbReference>
<name>A0A1M5U468_9FLAO</name>
<evidence type="ECO:0000256" key="2">
    <source>
        <dbReference type="ARBA" id="ARBA00022908"/>
    </source>
</evidence>
<feature type="domain" description="Tyr recombinase" evidence="6">
    <location>
        <begin position="198"/>
        <end position="371"/>
    </location>
</feature>
<keyword evidence="2" id="KW-0229">DNA integration</keyword>
<keyword evidence="9" id="KW-1185">Reference proteome</keyword>
<gene>
    <name evidence="8" type="ORF">SAMN05444281_1009</name>
</gene>
<dbReference type="PANTHER" id="PTHR30349">
    <property type="entry name" value="PHAGE INTEGRASE-RELATED"/>
    <property type="match status" value="1"/>
</dbReference>
<dbReference type="InterPro" id="IPR002104">
    <property type="entry name" value="Integrase_catalytic"/>
</dbReference>
<evidence type="ECO:0000313" key="8">
    <source>
        <dbReference type="EMBL" id="SHH57483.1"/>
    </source>
</evidence>
<feature type="domain" description="Core-binding (CB)" evidence="7">
    <location>
        <begin position="100"/>
        <end position="178"/>
    </location>
</feature>
<dbReference type="AlphaFoldDB" id="A0A1M5U468"/>
<dbReference type="GO" id="GO:0003677">
    <property type="term" value="F:DNA binding"/>
    <property type="evidence" value="ECO:0007669"/>
    <property type="project" value="UniProtKB-UniRule"/>
</dbReference>
<dbReference type="SUPFAM" id="SSF56349">
    <property type="entry name" value="DNA breaking-rejoining enzymes"/>
    <property type="match status" value="1"/>
</dbReference>
<dbReference type="Pfam" id="PF13495">
    <property type="entry name" value="Phage_int_SAM_4"/>
    <property type="match status" value="1"/>
</dbReference>
<dbReference type="InterPro" id="IPR011010">
    <property type="entry name" value="DNA_brk_join_enz"/>
</dbReference>
<dbReference type="InterPro" id="IPR013762">
    <property type="entry name" value="Integrase-like_cat_sf"/>
</dbReference>
<dbReference type="STRING" id="1195760.SAMN05444281_1009"/>
<sequence length="402" mass="47253">MKKKIILKPDIYKKVNIILIEFEYDPDLIYKLKTSGYPIKWNNHFNTWFLLNEGFDINSFYQDFKNISYIDYSALQKEKSKKVISVIAPPKDPIKLRLNQEQKEQLNAFYKFLKGKRFSESTLKTYTNLVAEFVIHLKEIQIFNLRDIELYIEYALVPANASISTHRQFISAMKHYITFTQMPIEIDFNALAPRKSKLLPNVLSKEEVIELIRVTKNLKHRICIALIYSSGLRIGELIHLRLRDIDLQTQHLKIELAKGRKDRYVPIANVMMPMLHNYLTTYEPTKYLIEGMEEGTPYSPESIRKFLRKNCKLAGITKRVTPHTLRHSYATHLLENGTDIRYIQELLGHSRPETTMVYTHVRSQDLQKITNPLDLFVKQIEMQQKNNTIFNQKQTLKGTDNP</sequence>
<dbReference type="Gene3D" id="1.10.150.130">
    <property type="match status" value="1"/>
</dbReference>
<organism evidence="8 9">
    <name type="scientific">Wenyingzhuangia marina</name>
    <dbReference type="NCBI Taxonomy" id="1195760"/>
    <lineage>
        <taxon>Bacteria</taxon>
        <taxon>Pseudomonadati</taxon>
        <taxon>Bacteroidota</taxon>
        <taxon>Flavobacteriia</taxon>
        <taxon>Flavobacteriales</taxon>
        <taxon>Flavobacteriaceae</taxon>
        <taxon>Wenyingzhuangia</taxon>
    </lineage>
</organism>
<evidence type="ECO:0000256" key="3">
    <source>
        <dbReference type="ARBA" id="ARBA00023125"/>
    </source>
</evidence>
<dbReference type="Gene3D" id="1.10.443.10">
    <property type="entry name" value="Intergrase catalytic core"/>
    <property type="match status" value="1"/>
</dbReference>
<dbReference type="RefSeq" id="WP_073118949.1">
    <property type="nucleotide sequence ID" value="NZ_BMEN01000002.1"/>
</dbReference>
<accession>A0A1M5U468</accession>
<dbReference type="EMBL" id="FQXQ01000002">
    <property type="protein sequence ID" value="SHH57483.1"/>
    <property type="molecule type" value="Genomic_DNA"/>
</dbReference>